<comment type="caution">
    <text evidence="1">The sequence shown here is derived from an EMBL/GenBank/DDBJ whole genome shotgun (WGS) entry which is preliminary data.</text>
</comment>
<evidence type="ECO:0000313" key="2">
    <source>
        <dbReference type="Proteomes" id="UP001239111"/>
    </source>
</evidence>
<organism evidence="1 2">
    <name type="scientific">Eretmocerus hayati</name>
    <dbReference type="NCBI Taxonomy" id="131215"/>
    <lineage>
        <taxon>Eukaryota</taxon>
        <taxon>Metazoa</taxon>
        <taxon>Ecdysozoa</taxon>
        <taxon>Arthropoda</taxon>
        <taxon>Hexapoda</taxon>
        <taxon>Insecta</taxon>
        <taxon>Pterygota</taxon>
        <taxon>Neoptera</taxon>
        <taxon>Endopterygota</taxon>
        <taxon>Hymenoptera</taxon>
        <taxon>Apocrita</taxon>
        <taxon>Proctotrupomorpha</taxon>
        <taxon>Chalcidoidea</taxon>
        <taxon>Aphelinidae</taxon>
        <taxon>Aphelininae</taxon>
        <taxon>Eretmocerus</taxon>
    </lineage>
</organism>
<name>A0ACC2PB84_9HYME</name>
<protein>
    <submittedName>
        <fullName evidence="1">Uncharacterized protein</fullName>
    </submittedName>
</protein>
<evidence type="ECO:0000313" key="1">
    <source>
        <dbReference type="EMBL" id="KAJ8680096.1"/>
    </source>
</evidence>
<reference evidence="1" key="1">
    <citation type="submission" date="2023-04" db="EMBL/GenBank/DDBJ databases">
        <title>A chromosome-level genome assembly of the parasitoid wasp Eretmocerus hayati.</title>
        <authorList>
            <person name="Zhong Y."/>
            <person name="Liu S."/>
            <person name="Liu Y."/>
        </authorList>
    </citation>
    <scope>NUCLEOTIDE SEQUENCE</scope>
    <source>
        <strain evidence="1">ZJU_SS_LIU_2023</strain>
    </source>
</reference>
<accession>A0ACC2PB84</accession>
<keyword evidence="2" id="KW-1185">Reference proteome</keyword>
<dbReference type="EMBL" id="CM056742">
    <property type="protein sequence ID" value="KAJ8680096.1"/>
    <property type="molecule type" value="Genomic_DNA"/>
</dbReference>
<gene>
    <name evidence="1" type="ORF">QAD02_015883</name>
</gene>
<sequence>MFMLICLLLLDNVSLHFSHEQSDKSRFLDLESSQQSELKVLIQLLIEEVSEKSRCIVSITDTYYRRKVDVKKLMTRNYLPIYRILVKENEEFSPPRRKLLHSLQDSKYVGCDIYLILMTNGLQIVEFLKYTEEERLINAHGKFVFMYDFRIFHKEMRYLWNRIINVVFIRHYTKFKRNTKGQLQVYEWYDLNTVHFPARVRGLVTTKYIDTWYANRFRYGINHFASKTRDLRKQKLRVAVFEHIPAVTEDAQAFFTDQSDIDLNSKPLGIEFEMLLIIARVLNFQPEFYYPENIQVERWGSMKNSSFTGIFGEAKEGNAIFYLGDLYYTMHHLQILDLSWPYNTECLTFLTLESLSEDSWKLLILPFALQTWLAVIFLLCLVGILLFFFARFYKYHVGLNLKKMNEPKATKISLNETNRKISVRKSNARPSEWKNLHLFTDPVNSILYTYSMLLQVSLPDLPKAWSLRVFIGWWWIFTILITVFYKASMTASLANAIKRVTIDTIGELVESSLPIASWNEETKDSFSNFSDANLQQLSERHKIVVDEQDAIAAVANGSLCYYESLYVLGRERVKRQILEVELQKNGTEESNRMFKDHNLHVMEECVINMPVSLGMDKHSPLKSHVDKLVKQIIESGFVQKWLSDVVQQSKVLELRQEGQAQKALIDLDKLLCAMVALIFGYFLGILALAFEIWYWKKVVMRDPNYNKYRMDLFYKKM</sequence>
<dbReference type="Proteomes" id="UP001239111">
    <property type="component" value="Chromosome 2"/>
</dbReference>
<proteinExistence type="predicted"/>